<keyword evidence="3 7" id="KW-0378">Hydrolase</keyword>
<dbReference type="Pfam" id="PF01195">
    <property type="entry name" value="Pept_tRNA_hydro"/>
    <property type="match status" value="1"/>
</dbReference>
<organism evidence="7 8">
    <name type="scientific">Seiridium unicorne</name>
    <dbReference type="NCBI Taxonomy" id="138068"/>
    <lineage>
        <taxon>Eukaryota</taxon>
        <taxon>Fungi</taxon>
        <taxon>Dikarya</taxon>
        <taxon>Ascomycota</taxon>
        <taxon>Pezizomycotina</taxon>
        <taxon>Sordariomycetes</taxon>
        <taxon>Xylariomycetidae</taxon>
        <taxon>Amphisphaeriales</taxon>
        <taxon>Sporocadaceae</taxon>
        <taxon>Seiridium</taxon>
    </lineage>
</organism>
<gene>
    <name evidence="7" type="ORF">SUNI508_09458</name>
</gene>
<proteinExistence type="inferred from homology"/>
<name>A0ABR2UQW6_9PEZI</name>
<protein>
    <recommendedName>
        <fullName evidence="1">peptidyl-tRNA hydrolase</fullName>
        <ecNumber evidence="1">3.1.1.29</ecNumber>
    </recommendedName>
</protein>
<evidence type="ECO:0000256" key="3">
    <source>
        <dbReference type="ARBA" id="ARBA00022801"/>
    </source>
</evidence>
<comment type="similarity">
    <text evidence="5">Belongs to the PTH family.</text>
</comment>
<dbReference type="Gene3D" id="3.40.50.1470">
    <property type="entry name" value="Peptidyl-tRNA hydrolase"/>
    <property type="match status" value="1"/>
</dbReference>
<reference evidence="7 8" key="1">
    <citation type="journal article" date="2024" name="J. Plant Pathol.">
        <title>Sequence and assembly of the genome of Seiridium unicorne, isolate CBS 538.82, causal agent of cypress canker disease.</title>
        <authorList>
            <person name="Scali E."/>
            <person name="Rocca G.D."/>
            <person name="Danti R."/>
            <person name="Garbelotto M."/>
            <person name="Barberini S."/>
            <person name="Baroncelli R."/>
            <person name="Emiliani G."/>
        </authorList>
    </citation>
    <scope>NUCLEOTIDE SEQUENCE [LARGE SCALE GENOMIC DNA]</scope>
    <source>
        <strain evidence="7 8">BM-138-508</strain>
    </source>
</reference>
<dbReference type="InterPro" id="IPR036416">
    <property type="entry name" value="Pept_tRNA_hydro_sf"/>
</dbReference>
<dbReference type="PROSITE" id="PS01196">
    <property type="entry name" value="PEPT_TRNA_HYDROL_2"/>
    <property type="match status" value="1"/>
</dbReference>
<comment type="caution">
    <text evidence="7">The sequence shown here is derived from an EMBL/GenBank/DDBJ whole genome shotgun (WGS) entry which is preliminary data.</text>
</comment>
<dbReference type="EC" id="3.1.1.29" evidence="1"/>
<keyword evidence="2" id="KW-0820">tRNA-binding</keyword>
<keyword evidence="8" id="KW-1185">Reference proteome</keyword>
<evidence type="ECO:0000256" key="4">
    <source>
        <dbReference type="ARBA" id="ARBA00022884"/>
    </source>
</evidence>
<feature type="region of interest" description="Disordered" evidence="6">
    <location>
        <begin position="69"/>
        <end position="89"/>
    </location>
</feature>
<dbReference type="Proteomes" id="UP001408356">
    <property type="component" value="Unassembled WGS sequence"/>
</dbReference>
<evidence type="ECO:0000313" key="7">
    <source>
        <dbReference type="EMBL" id="KAK9416760.1"/>
    </source>
</evidence>
<evidence type="ECO:0000256" key="2">
    <source>
        <dbReference type="ARBA" id="ARBA00022555"/>
    </source>
</evidence>
<sequence length="304" mass="31881">MANAKSNRRQKSKVKSAGVTIVEDIAHFADKHQVGRIAEPVSAASATKISGPARDAAIASSCALVSLATNHRPQPDPASAKFSPEQSSSTNMSSARLFIASLGNPSPYQASRHSAGHVLLKALQSHLRFSPLKKSKPYANGHVSLGADVGRPEYTLWQSPSYMNVSGKDLLRAYRQFVIDTTGSAPGNGSDLPGLVVLHDEMESAPGQLRPRSGNLSAKGHNGIKSVQQSLQSAGLMTKLTDSGSGGKFIKVGIGIGRPPGGSRDKDDVSAYVLGNFGGAELEKLVGSASNLVELLEEARTKMS</sequence>
<dbReference type="PANTHER" id="PTHR17224:SF1">
    <property type="entry name" value="PEPTIDYL-TRNA HYDROLASE"/>
    <property type="match status" value="1"/>
</dbReference>
<dbReference type="PANTHER" id="PTHR17224">
    <property type="entry name" value="PEPTIDYL-TRNA HYDROLASE"/>
    <property type="match status" value="1"/>
</dbReference>
<evidence type="ECO:0000256" key="5">
    <source>
        <dbReference type="ARBA" id="ARBA00038063"/>
    </source>
</evidence>
<dbReference type="InterPro" id="IPR018171">
    <property type="entry name" value="Pept_tRNA_hydro_CS"/>
</dbReference>
<dbReference type="EMBL" id="JARVKF010000404">
    <property type="protein sequence ID" value="KAK9416760.1"/>
    <property type="molecule type" value="Genomic_DNA"/>
</dbReference>
<evidence type="ECO:0000313" key="8">
    <source>
        <dbReference type="Proteomes" id="UP001408356"/>
    </source>
</evidence>
<evidence type="ECO:0000256" key="6">
    <source>
        <dbReference type="SAM" id="MobiDB-lite"/>
    </source>
</evidence>
<dbReference type="GO" id="GO:0016787">
    <property type="term" value="F:hydrolase activity"/>
    <property type="evidence" value="ECO:0007669"/>
    <property type="project" value="UniProtKB-KW"/>
</dbReference>
<evidence type="ECO:0000256" key="1">
    <source>
        <dbReference type="ARBA" id="ARBA00013260"/>
    </source>
</evidence>
<accession>A0ABR2UQW6</accession>
<keyword evidence="4" id="KW-0694">RNA-binding</keyword>
<dbReference type="InterPro" id="IPR001328">
    <property type="entry name" value="Pept_tRNA_hydro"/>
</dbReference>
<dbReference type="SUPFAM" id="SSF53178">
    <property type="entry name" value="Peptidyl-tRNA hydrolase-like"/>
    <property type="match status" value="1"/>
</dbReference>